<comment type="caution">
    <text evidence="8">The sequence shown here is derived from an EMBL/GenBank/DDBJ whole genome shotgun (WGS) entry which is preliminary data.</text>
</comment>
<evidence type="ECO:0000313" key="9">
    <source>
        <dbReference type="Proteomes" id="UP000179807"/>
    </source>
</evidence>
<dbReference type="VEuPathDB" id="TrichDB:TRFO_01989"/>
<evidence type="ECO:0000256" key="6">
    <source>
        <dbReference type="SAM" id="Phobius"/>
    </source>
</evidence>
<keyword evidence="3 6" id="KW-0812">Transmembrane</keyword>
<dbReference type="GO" id="GO:0009246">
    <property type="term" value="P:enterobacterial common antigen biosynthetic process"/>
    <property type="evidence" value="ECO:0007669"/>
    <property type="project" value="TreeGrafter"/>
</dbReference>
<feature type="transmembrane region" description="Helical" evidence="6">
    <location>
        <begin position="260"/>
        <end position="279"/>
    </location>
</feature>
<feature type="transmembrane region" description="Helical" evidence="6">
    <location>
        <begin position="235"/>
        <end position="253"/>
    </location>
</feature>
<dbReference type="PANTHER" id="PTHR40074">
    <property type="entry name" value="O-ACETYLTRANSFERASE WECH"/>
    <property type="match status" value="1"/>
</dbReference>
<dbReference type="AlphaFoldDB" id="A0A1J4JHD8"/>
<evidence type="ECO:0000313" key="8">
    <source>
        <dbReference type="EMBL" id="OHS96893.1"/>
    </source>
</evidence>
<dbReference type="OrthoDB" id="10501633at2759"/>
<evidence type="ECO:0000256" key="4">
    <source>
        <dbReference type="ARBA" id="ARBA00022989"/>
    </source>
</evidence>
<dbReference type="GO" id="GO:0005886">
    <property type="term" value="C:plasma membrane"/>
    <property type="evidence" value="ECO:0007669"/>
    <property type="project" value="UniProtKB-SubCell"/>
</dbReference>
<keyword evidence="4 6" id="KW-1133">Transmembrane helix</keyword>
<reference evidence="8" key="1">
    <citation type="submission" date="2016-10" db="EMBL/GenBank/DDBJ databases">
        <authorList>
            <person name="Benchimol M."/>
            <person name="Almeida L.G."/>
            <person name="Vasconcelos A.T."/>
            <person name="Perreira-Neves A."/>
            <person name="Rosa I.A."/>
            <person name="Tasca T."/>
            <person name="Bogo M.R."/>
            <person name="de Souza W."/>
        </authorList>
    </citation>
    <scope>NUCLEOTIDE SEQUENCE [LARGE SCALE GENOMIC DNA]</scope>
    <source>
        <strain evidence="8">K</strain>
    </source>
</reference>
<keyword evidence="9" id="KW-1185">Reference proteome</keyword>
<keyword evidence="2" id="KW-1003">Cell membrane</keyword>
<dbReference type="EMBL" id="MLAK01001148">
    <property type="protein sequence ID" value="OHS96893.1"/>
    <property type="molecule type" value="Genomic_DNA"/>
</dbReference>
<feature type="transmembrane region" description="Helical" evidence="6">
    <location>
        <begin position="171"/>
        <end position="188"/>
    </location>
</feature>
<evidence type="ECO:0000256" key="5">
    <source>
        <dbReference type="ARBA" id="ARBA00023136"/>
    </source>
</evidence>
<dbReference type="GeneID" id="94825133"/>
<name>A0A1J4JHD8_9EUKA</name>
<dbReference type="RefSeq" id="XP_068350030.1">
    <property type="nucleotide sequence ID" value="XM_068490429.1"/>
</dbReference>
<evidence type="ECO:0000256" key="3">
    <source>
        <dbReference type="ARBA" id="ARBA00022692"/>
    </source>
</evidence>
<evidence type="ECO:0000256" key="1">
    <source>
        <dbReference type="ARBA" id="ARBA00004651"/>
    </source>
</evidence>
<comment type="subcellular location">
    <subcellularLocation>
        <location evidence="1">Cell membrane</location>
        <topology evidence="1">Multi-pass membrane protein</topology>
    </subcellularLocation>
</comment>
<dbReference type="Pfam" id="PF01757">
    <property type="entry name" value="Acyl_transf_3"/>
    <property type="match status" value="1"/>
</dbReference>
<protein>
    <submittedName>
        <fullName evidence="8">Transmembrane acyltransferase</fullName>
    </submittedName>
</protein>
<evidence type="ECO:0000256" key="2">
    <source>
        <dbReference type="ARBA" id="ARBA00022475"/>
    </source>
</evidence>
<dbReference type="PANTHER" id="PTHR40074:SF2">
    <property type="entry name" value="O-ACETYLTRANSFERASE WECH"/>
    <property type="match status" value="1"/>
</dbReference>
<feature type="transmembrane region" description="Helical" evidence="6">
    <location>
        <begin position="332"/>
        <end position="350"/>
    </location>
</feature>
<dbReference type="InterPro" id="IPR002656">
    <property type="entry name" value="Acyl_transf_3_dom"/>
</dbReference>
<feature type="domain" description="Acyltransferase 3" evidence="7">
    <location>
        <begin position="45"/>
        <end position="379"/>
    </location>
</feature>
<feature type="transmembrane region" description="Helical" evidence="6">
    <location>
        <begin position="132"/>
        <end position="151"/>
    </location>
</feature>
<keyword evidence="8" id="KW-0012">Acyltransferase</keyword>
<sequence length="394" mass="46671">MHNKPLLQDQQLNETQIQTDQQENQPLEQSQPQAQLQPQKPRFFGIDFIRCFACYQVIQLHSGEKYYWTDAETADTAYVREGNGPFWIGIINYQFRASVPLFVMISGYLLLPVKTDIPTFLKTRFTRILFPFIFWCIMFSFYNLAIGNIDWKQSLINIPKIFVNYGCEVGHLWYIYMLIGIYLFAPIISPWIREATIPQYLYYFTFWAITNCFVYIKLIFPEFWGEVFWNNTPMLQNFTGHFGFAVLGAFIKIHLKDRNLYLLGFICLIVGYVMTTVIWEYKFYQQVYYCHDLELSWNFHTINVVLMTFGWFILLRKLVCKNRIISMIFEDVALKSYGMYLIHPMILRYAHLLCDPDSLHPIIFTIVVTILTYVGSYLVIKAISYIPYSKYIIG</sequence>
<gene>
    <name evidence="8" type="ORF">TRFO_01989</name>
</gene>
<accession>A0A1J4JHD8</accession>
<proteinExistence type="predicted"/>
<keyword evidence="8" id="KW-0808">Transferase</keyword>
<dbReference type="GO" id="GO:0016413">
    <property type="term" value="F:O-acetyltransferase activity"/>
    <property type="evidence" value="ECO:0007669"/>
    <property type="project" value="TreeGrafter"/>
</dbReference>
<feature type="transmembrane region" description="Helical" evidence="6">
    <location>
        <begin position="299"/>
        <end position="320"/>
    </location>
</feature>
<keyword evidence="5 6" id="KW-0472">Membrane</keyword>
<feature type="transmembrane region" description="Helical" evidence="6">
    <location>
        <begin position="200"/>
        <end position="220"/>
    </location>
</feature>
<dbReference type="Proteomes" id="UP000179807">
    <property type="component" value="Unassembled WGS sequence"/>
</dbReference>
<feature type="transmembrane region" description="Helical" evidence="6">
    <location>
        <begin position="362"/>
        <end position="380"/>
    </location>
</feature>
<organism evidence="8 9">
    <name type="scientific">Tritrichomonas foetus</name>
    <dbReference type="NCBI Taxonomy" id="1144522"/>
    <lineage>
        <taxon>Eukaryota</taxon>
        <taxon>Metamonada</taxon>
        <taxon>Parabasalia</taxon>
        <taxon>Tritrichomonadida</taxon>
        <taxon>Tritrichomonadidae</taxon>
        <taxon>Tritrichomonas</taxon>
    </lineage>
</organism>
<evidence type="ECO:0000259" key="7">
    <source>
        <dbReference type="Pfam" id="PF01757"/>
    </source>
</evidence>